<dbReference type="GO" id="GO:0009073">
    <property type="term" value="P:aromatic amino acid family biosynthetic process"/>
    <property type="evidence" value="ECO:0007669"/>
    <property type="project" value="UniProtKB-KW"/>
</dbReference>
<dbReference type="GO" id="GO:0019632">
    <property type="term" value="P:shikimate metabolic process"/>
    <property type="evidence" value="ECO:0007669"/>
    <property type="project" value="InterPro"/>
</dbReference>
<dbReference type="InterPro" id="IPR022893">
    <property type="entry name" value="Shikimate_DH_fam"/>
</dbReference>
<dbReference type="SUPFAM" id="SSF53223">
    <property type="entry name" value="Aminoacid dehydrogenase-like, N-terminal domain"/>
    <property type="match status" value="1"/>
</dbReference>
<feature type="transmembrane region" description="Helical" evidence="8">
    <location>
        <begin position="127"/>
        <end position="153"/>
    </location>
</feature>
<comment type="catalytic activity">
    <reaction evidence="7">
        <text>shikimate + NADP(+) = 3-dehydroshikimate + NADPH + H(+)</text>
        <dbReference type="Rhea" id="RHEA:17737"/>
        <dbReference type="ChEBI" id="CHEBI:15378"/>
        <dbReference type="ChEBI" id="CHEBI:16630"/>
        <dbReference type="ChEBI" id="CHEBI:36208"/>
        <dbReference type="ChEBI" id="CHEBI:57783"/>
        <dbReference type="ChEBI" id="CHEBI:58349"/>
        <dbReference type="EC" id="1.1.1.25"/>
    </reaction>
</comment>
<dbReference type="InterPro" id="IPR036291">
    <property type="entry name" value="NAD(P)-bd_dom_sf"/>
</dbReference>
<evidence type="ECO:0000259" key="9">
    <source>
        <dbReference type="Pfam" id="PF01488"/>
    </source>
</evidence>
<dbReference type="GO" id="GO:0050661">
    <property type="term" value="F:NADP binding"/>
    <property type="evidence" value="ECO:0007669"/>
    <property type="project" value="InterPro"/>
</dbReference>
<keyword evidence="3" id="KW-0028">Amino-acid biosynthesis</keyword>
<dbReference type="UniPathway" id="UPA00053">
    <property type="reaction ID" value="UER00087"/>
</dbReference>
<evidence type="ECO:0000256" key="1">
    <source>
        <dbReference type="ARBA" id="ARBA00004871"/>
    </source>
</evidence>
<keyword evidence="8" id="KW-0472">Membrane</keyword>
<proteinExistence type="predicted"/>
<evidence type="ECO:0000313" key="11">
    <source>
        <dbReference type="EMBL" id="QNS01671.1"/>
    </source>
</evidence>
<dbReference type="CDD" id="cd01065">
    <property type="entry name" value="NAD_bind_Shikimate_DH"/>
    <property type="match status" value="1"/>
</dbReference>
<gene>
    <name evidence="11" type="primary">aroE</name>
    <name evidence="11" type="ORF">ICW73_01625</name>
</gene>
<evidence type="ECO:0000256" key="3">
    <source>
        <dbReference type="ARBA" id="ARBA00022605"/>
    </source>
</evidence>
<dbReference type="PANTHER" id="PTHR21089:SF1">
    <property type="entry name" value="BIFUNCTIONAL 3-DEHYDROQUINATE DEHYDRATASE_SHIKIMATE DEHYDROGENASE, CHLOROPLASTIC"/>
    <property type="match status" value="1"/>
</dbReference>
<feature type="domain" description="Quinate/shikimate 5-dehydrogenase/glutamyl-tRNA reductase" evidence="9">
    <location>
        <begin position="123"/>
        <end position="191"/>
    </location>
</feature>
<dbReference type="NCBIfam" id="NF001310">
    <property type="entry name" value="PRK00258.1-2"/>
    <property type="match status" value="1"/>
</dbReference>
<dbReference type="NCBIfam" id="TIGR00507">
    <property type="entry name" value="aroE"/>
    <property type="match status" value="1"/>
</dbReference>
<dbReference type="Gene3D" id="3.40.50.720">
    <property type="entry name" value="NAD(P)-binding Rossmann-like Domain"/>
    <property type="match status" value="1"/>
</dbReference>
<evidence type="ECO:0000256" key="4">
    <source>
        <dbReference type="ARBA" id="ARBA00022857"/>
    </source>
</evidence>
<keyword evidence="8" id="KW-0812">Transmembrane</keyword>
<dbReference type="InterPro" id="IPR006151">
    <property type="entry name" value="Shikm_DH/Glu-tRNA_Rdtase"/>
</dbReference>
<accession>A0A7H1AYW6</accession>
<dbReference type="Proteomes" id="UP000516346">
    <property type="component" value="Chromosome"/>
</dbReference>
<evidence type="ECO:0000256" key="7">
    <source>
        <dbReference type="ARBA" id="ARBA00049442"/>
    </source>
</evidence>
<evidence type="ECO:0000256" key="5">
    <source>
        <dbReference type="ARBA" id="ARBA00023002"/>
    </source>
</evidence>
<dbReference type="InterPro" id="IPR046346">
    <property type="entry name" value="Aminoacid_DH-like_N_sf"/>
</dbReference>
<dbReference type="FunFam" id="3.40.50.10860:FF:000006">
    <property type="entry name" value="Shikimate dehydrogenase (NADP(+))"/>
    <property type="match status" value="1"/>
</dbReference>
<protein>
    <recommendedName>
        <fullName evidence="2">shikimate dehydrogenase (NADP(+))</fullName>
        <ecNumber evidence="2">1.1.1.25</ecNumber>
    </recommendedName>
</protein>
<dbReference type="EMBL" id="CP061275">
    <property type="protein sequence ID" value="QNS01671.1"/>
    <property type="molecule type" value="Genomic_DNA"/>
</dbReference>
<keyword evidence="4" id="KW-0521">NADP</keyword>
<keyword evidence="8" id="KW-1133">Transmembrane helix</keyword>
<dbReference type="AlphaFoldDB" id="A0A7H1AYW6"/>
<dbReference type="GO" id="GO:0004764">
    <property type="term" value="F:shikimate 3-dehydrogenase (NADP+) activity"/>
    <property type="evidence" value="ECO:0007669"/>
    <property type="project" value="UniProtKB-EC"/>
</dbReference>
<dbReference type="EC" id="1.1.1.25" evidence="2"/>
<evidence type="ECO:0000313" key="12">
    <source>
        <dbReference type="Proteomes" id="UP000516346"/>
    </source>
</evidence>
<dbReference type="Pfam" id="PF01488">
    <property type="entry name" value="Shikimate_DH"/>
    <property type="match status" value="1"/>
</dbReference>
<dbReference type="GO" id="GO:0008652">
    <property type="term" value="P:amino acid biosynthetic process"/>
    <property type="evidence" value="ECO:0007669"/>
    <property type="project" value="UniProtKB-KW"/>
</dbReference>
<sequence length="282" mass="32601">MFKCKKFNYAVFGNPINHSQSPKIHNFFSKNIGIPYVYHAVNVELSDFFSTMIKFFKECGDGANITAPFKKEAYLFANKLTYRAKIARSVNTLKKIDNSHILGDNTDGIGLLYDLIRLKFIKKTYSVLVLGAGGVVSGIIFQLLSFGCSVFIFNRTFENAEKLVLQFCKYGKIKNFTINYKKKIHFDLIINARSKCVQLENYFIPAHIFSPRTYFYDINYHVNGTTSFIDWCIKNKIRFFSHGIGMLVFQAAHSCLLWHKIFPETNSIISDFNKNMLIYRKI</sequence>
<dbReference type="PANTHER" id="PTHR21089">
    <property type="entry name" value="SHIKIMATE DEHYDROGENASE"/>
    <property type="match status" value="1"/>
</dbReference>
<comment type="pathway">
    <text evidence="1">Metabolic intermediate biosynthesis; chorismate biosynthesis; chorismate from D-erythrose 4-phosphate and phosphoenolpyruvate: step 4/7.</text>
</comment>
<evidence type="ECO:0000259" key="10">
    <source>
        <dbReference type="Pfam" id="PF08501"/>
    </source>
</evidence>
<dbReference type="InterPro" id="IPR013708">
    <property type="entry name" value="Shikimate_DH-bd_N"/>
</dbReference>
<reference evidence="11 12" key="1">
    <citation type="submission" date="2020-09" db="EMBL/GenBank/DDBJ databases">
        <title>Genome sequence of the banana aphid, Pentalonia nigronervosa Coquerel (Hemiptera: Aphididae) and its symbionts.</title>
        <authorList>
            <person name="Mathers T.C."/>
            <person name="Mugford S.T."/>
            <person name="Hogenhout S.A."/>
            <person name="Tripathi L."/>
        </authorList>
    </citation>
    <scope>NUCLEOTIDE SEQUENCE [LARGE SCALE GENOMIC DNA]</scope>
    <source>
        <strain evidence="11">Ba4</strain>
    </source>
</reference>
<evidence type="ECO:0000256" key="2">
    <source>
        <dbReference type="ARBA" id="ARBA00012962"/>
    </source>
</evidence>
<keyword evidence="5 11" id="KW-0560">Oxidoreductase</keyword>
<keyword evidence="6" id="KW-0057">Aromatic amino acid biosynthesis</keyword>
<feature type="domain" description="Shikimate dehydrogenase substrate binding N-terminal" evidence="10">
    <location>
        <begin position="11"/>
        <end position="93"/>
    </location>
</feature>
<dbReference type="Gene3D" id="3.40.50.10860">
    <property type="entry name" value="Leucine Dehydrogenase, chain A, domain 1"/>
    <property type="match status" value="1"/>
</dbReference>
<evidence type="ECO:0000256" key="8">
    <source>
        <dbReference type="SAM" id="Phobius"/>
    </source>
</evidence>
<name>A0A7H1AYW6_9GAMM</name>
<evidence type="ECO:0000256" key="6">
    <source>
        <dbReference type="ARBA" id="ARBA00023141"/>
    </source>
</evidence>
<organism evidence="11 12">
    <name type="scientific">Buchnera aphidicola</name>
    <name type="common">Pentalonia nigronervosa</name>
    <dbReference type="NCBI Taxonomy" id="1309793"/>
    <lineage>
        <taxon>Bacteria</taxon>
        <taxon>Pseudomonadati</taxon>
        <taxon>Pseudomonadota</taxon>
        <taxon>Gammaproteobacteria</taxon>
        <taxon>Enterobacterales</taxon>
        <taxon>Erwiniaceae</taxon>
        <taxon>Buchnera</taxon>
    </lineage>
</organism>
<dbReference type="InterPro" id="IPR011342">
    <property type="entry name" value="Shikimate_DH"/>
</dbReference>
<dbReference type="SUPFAM" id="SSF51735">
    <property type="entry name" value="NAD(P)-binding Rossmann-fold domains"/>
    <property type="match status" value="1"/>
</dbReference>
<dbReference type="GO" id="GO:0009423">
    <property type="term" value="P:chorismate biosynthetic process"/>
    <property type="evidence" value="ECO:0007669"/>
    <property type="project" value="UniProtKB-UniPathway"/>
</dbReference>
<dbReference type="GO" id="GO:0005829">
    <property type="term" value="C:cytosol"/>
    <property type="evidence" value="ECO:0007669"/>
    <property type="project" value="TreeGrafter"/>
</dbReference>
<dbReference type="Pfam" id="PF08501">
    <property type="entry name" value="Shikimate_dh_N"/>
    <property type="match status" value="1"/>
</dbReference>